<proteinExistence type="predicted"/>
<dbReference type="OrthoDB" id="248327at2"/>
<gene>
    <name evidence="2" type="ORF">SAMN05421753_12338</name>
</gene>
<feature type="signal peptide" evidence="1">
    <location>
        <begin position="1"/>
        <end position="25"/>
    </location>
</feature>
<organism evidence="2 3">
    <name type="scientific">Planctomicrobium piriforme</name>
    <dbReference type="NCBI Taxonomy" id="1576369"/>
    <lineage>
        <taxon>Bacteria</taxon>
        <taxon>Pseudomonadati</taxon>
        <taxon>Planctomycetota</taxon>
        <taxon>Planctomycetia</taxon>
        <taxon>Planctomycetales</taxon>
        <taxon>Planctomycetaceae</taxon>
        <taxon>Planctomicrobium</taxon>
    </lineage>
</organism>
<feature type="chain" id="PRO_5011670374" evidence="1">
    <location>
        <begin position="26"/>
        <end position="355"/>
    </location>
</feature>
<evidence type="ECO:0000313" key="2">
    <source>
        <dbReference type="EMBL" id="SFJ54371.1"/>
    </source>
</evidence>
<dbReference type="STRING" id="1576369.SAMN05421753_12338"/>
<keyword evidence="3" id="KW-1185">Reference proteome</keyword>
<keyword evidence="1" id="KW-0732">Signal</keyword>
<reference evidence="3" key="1">
    <citation type="submission" date="2016-10" db="EMBL/GenBank/DDBJ databases">
        <authorList>
            <person name="Varghese N."/>
            <person name="Submissions S."/>
        </authorList>
    </citation>
    <scope>NUCLEOTIDE SEQUENCE [LARGE SCALE GENOMIC DNA]</scope>
    <source>
        <strain evidence="3">DSM 26348</strain>
    </source>
</reference>
<accession>A0A1I3SA06</accession>
<sequence>MKSSICTIATLLVVSLSWWTSAVDAGNNTIEADPAKSYPLTKNRGPWMIMVATLNTPDEDEKPAAEGETPQQSAHNLVIELRKLGMPAYTYEFDPGEQHVVSNDRFGREERRTNRRRMKSISVLAGNYNDINDKLAQDSLAWVKKLKPKCFLEGVHYQPTPGRPGALSGAFLTTNPLLSTSDIQQKQSTDPLLVKINSGEQYSLFENRGQYTLVIARFYGKHMMVSQKDEESAISKYFTKDNVSLDAAAESARELVAVLRSSFDKEETQFNNVDAYIWHDHHESIVTVGSFSSPNDPAAAKYLQRFGPSMKAVGNGSLNFQPQHLGVSGFGPKADQNRLWLFEPNPELMKVPQQR</sequence>
<evidence type="ECO:0000256" key="1">
    <source>
        <dbReference type="SAM" id="SignalP"/>
    </source>
</evidence>
<dbReference type="AlphaFoldDB" id="A0A1I3SA06"/>
<dbReference type="RefSeq" id="WP_092056509.1">
    <property type="nucleotide sequence ID" value="NZ_FOQD01000023.1"/>
</dbReference>
<dbReference type="EMBL" id="FOQD01000023">
    <property type="protein sequence ID" value="SFJ54371.1"/>
    <property type="molecule type" value="Genomic_DNA"/>
</dbReference>
<dbReference type="Proteomes" id="UP000199518">
    <property type="component" value="Unassembled WGS sequence"/>
</dbReference>
<name>A0A1I3SA06_9PLAN</name>
<protein>
    <submittedName>
        <fullName evidence="2">Uncharacterized protein</fullName>
    </submittedName>
</protein>
<evidence type="ECO:0000313" key="3">
    <source>
        <dbReference type="Proteomes" id="UP000199518"/>
    </source>
</evidence>